<dbReference type="PANTHER" id="PTHR22951:SF79">
    <property type="entry name" value="CLATHRIN ASSEMBLY PROTEIN"/>
    <property type="match status" value="1"/>
</dbReference>
<evidence type="ECO:0000313" key="10">
    <source>
        <dbReference type="EMBL" id="KAG8056937.1"/>
    </source>
</evidence>
<evidence type="ECO:0000256" key="2">
    <source>
        <dbReference type="ARBA" id="ARBA00004555"/>
    </source>
</evidence>
<accession>A0A8J5RUN9</accession>
<reference evidence="10" key="1">
    <citation type="journal article" date="2021" name="bioRxiv">
        <title>Whole Genome Assembly and Annotation of Northern Wild Rice, Zizania palustris L., Supports a Whole Genome Duplication in the Zizania Genus.</title>
        <authorList>
            <person name="Haas M."/>
            <person name="Kono T."/>
            <person name="Macchietto M."/>
            <person name="Millas R."/>
            <person name="McGilp L."/>
            <person name="Shao M."/>
            <person name="Duquette J."/>
            <person name="Hirsch C.N."/>
            <person name="Kimball J."/>
        </authorList>
    </citation>
    <scope>NUCLEOTIDE SEQUENCE</scope>
    <source>
        <tissue evidence="10">Fresh leaf tissue</tissue>
    </source>
</reference>
<dbReference type="GO" id="GO:0000149">
    <property type="term" value="F:SNARE binding"/>
    <property type="evidence" value="ECO:0007669"/>
    <property type="project" value="TreeGrafter"/>
</dbReference>
<evidence type="ECO:0000256" key="3">
    <source>
        <dbReference type="ARBA" id="ARBA00004600"/>
    </source>
</evidence>
<gene>
    <name evidence="10" type="ORF">GUJ93_ZPchr0002g23427</name>
</gene>
<dbReference type="GO" id="GO:0032050">
    <property type="term" value="F:clathrin heavy chain binding"/>
    <property type="evidence" value="ECO:0007669"/>
    <property type="project" value="TreeGrafter"/>
</dbReference>
<dbReference type="Proteomes" id="UP000729402">
    <property type="component" value="Unassembled WGS sequence"/>
</dbReference>
<dbReference type="GO" id="GO:0030136">
    <property type="term" value="C:clathrin-coated vesicle"/>
    <property type="evidence" value="ECO:0007669"/>
    <property type="project" value="UniProtKB-SubCell"/>
</dbReference>
<dbReference type="EMBL" id="JAAALK010000287">
    <property type="protein sequence ID" value="KAG8056937.1"/>
    <property type="molecule type" value="Genomic_DNA"/>
</dbReference>
<evidence type="ECO:0000256" key="1">
    <source>
        <dbReference type="ARBA" id="ARBA00004132"/>
    </source>
</evidence>
<dbReference type="GO" id="GO:0072583">
    <property type="term" value="P:clathrin-dependent endocytosis"/>
    <property type="evidence" value="ECO:0007669"/>
    <property type="project" value="InterPro"/>
</dbReference>
<proteinExistence type="predicted"/>
<dbReference type="CDD" id="cd16987">
    <property type="entry name" value="ANTH_N_AP180_plant"/>
    <property type="match status" value="1"/>
</dbReference>
<dbReference type="InterPro" id="IPR048050">
    <property type="entry name" value="ANTH_N_plant"/>
</dbReference>
<dbReference type="PROSITE" id="PS50942">
    <property type="entry name" value="ENTH"/>
    <property type="match status" value="1"/>
</dbReference>
<dbReference type="SMART" id="SM00273">
    <property type="entry name" value="ENTH"/>
    <property type="match status" value="1"/>
</dbReference>
<evidence type="ECO:0000256" key="5">
    <source>
        <dbReference type="ARBA" id="ARBA00023034"/>
    </source>
</evidence>
<reference evidence="10" key="2">
    <citation type="submission" date="2021-02" db="EMBL/GenBank/DDBJ databases">
        <authorList>
            <person name="Kimball J.A."/>
            <person name="Haas M.W."/>
            <person name="Macchietto M."/>
            <person name="Kono T."/>
            <person name="Duquette J."/>
            <person name="Shao M."/>
        </authorList>
    </citation>
    <scope>NUCLEOTIDE SEQUENCE</scope>
    <source>
        <tissue evidence="10">Fresh leaf tissue</tissue>
    </source>
</reference>
<dbReference type="FunFam" id="1.25.40.90:FF:000027">
    <property type="entry name" value="Putative clathrin assembly protein"/>
    <property type="match status" value="1"/>
</dbReference>
<feature type="compositionally biased region" description="Basic and acidic residues" evidence="8">
    <location>
        <begin position="323"/>
        <end position="341"/>
    </location>
</feature>
<dbReference type="GO" id="GO:0005545">
    <property type="term" value="F:1-phosphatidylinositol binding"/>
    <property type="evidence" value="ECO:0007669"/>
    <property type="project" value="TreeGrafter"/>
</dbReference>
<dbReference type="GO" id="GO:0048268">
    <property type="term" value="P:clathrin coat assembly"/>
    <property type="evidence" value="ECO:0007669"/>
    <property type="project" value="InterPro"/>
</dbReference>
<dbReference type="GO" id="GO:0005905">
    <property type="term" value="C:clathrin-coated pit"/>
    <property type="evidence" value="ECO:0007669"/>
    <property type="project" value="UniProtKB-SubCell"/>
</dbReference>
<dbReference type="OrthoDB" id="682511at2759"/>
<dbReference type="GO" id="GO:0005794">
    <property type="term" value="C:Golgi apparatus"/>
    <property type="evidence" value="ECO:0007669"/>
    <property type="project" value="UniProtKB-SubCell"/>
</dbReference>
<evidence type="ECO:0000256" key="6">
    <source>
        <dbReference type="ARBA" id="ARBA00023136"/>
    </source>
</evidence>
<evidence type="ECO:0000256" key="8">
    <source>
        <dbReference type="SAM" id="MobiDB-lite"/>
    </source>
</evidence>
<dbReference type="InterPro" id="IPR045192">
    <property type="entry name" value="AP180-like"/>
</dbReference>
<evidence type="ECO:0000259" key="9">
    <source>
        <dbReference type="PROSITE" id="PS50942"/>
    </source>
</evidence>
<keyword evidence="7" id="KW-0168">Coated pit</keyword>
<keyword evidence="11" id="KW-1185">Reference proteome</keyword>
<evidence type="ECO:0000313" key="11">
    <source>
        <dbReference type="Proteomes" id="UP000729402"/>
    </source>
</evidence>
<dbReference type="AlphaFoldDB" id="A0A8J5RUN9"/>
<keyword evidence="4" id="KW-0254">Endocytosis</keyword>
<dbReference type="Pfam" id="PF07651">
    <property type="entry name" value="ANTH"/>
    <property type="match status" value="1"/>
</dbReference>
<comment type="caution">
    <text evidence="10">The sequence shown here is derived from an EMBL/GenBank/DDBJ whole genome shotgun (WGS) entry which is preliminary data.</text>
</comment>
<feature type="region of interest" description="Disordered" evidence="8">
    <location>
        <begin position="299"/>
        <end position="353"/>
    </location>
</feature>
<dbReference type="GO" id="GO:0006900">
    <property type="term" value="P:vesicle budding from membrane"/>
    <property type="evidence" value="ECO:0007669"/>
    <property type="project" value="TreeGrafter"/>
</dbReference>
<feature type="domain" description="ENTH" evidence="9">
    <location>
        <begin position="29"/>
        <end position="163"/>
    </location>
</feature>
<dbReference type="InterPro" id="IPR011417">
    <property type="entry name" value="ANTH_dom"/>
</dbReference>
<comment type="subcellular location">
    <subcellularLocation>
        <location evidence="1">Cytoplasmic vesicle</location>
        <location evidence="1">Clathrin-coated vesicle</location>
    </subcellularLocation>
    <subcellularLocation>
        <location evidence="2">Golgi apparatus</location>
    </subcellularLocation>
    <subcellularLocation>
        <location evidence="3">Membrane</location>
        <location evidence="3">Clathrin-coated pit</location>
    </subcellularLocation>
</comment>
<keyword evidence="5" id="KW-0333">Golgi apparatus</keyword>
<dbReference type="GO" id="GO:0005546">
    <property type="term" value="F:phosphatidylinositol-4,5-bisphosphate binding"/>
    <property type="evidence" value="ECO:0007669"/>
    <property type="project" value="TreeGrafter"/>
</dbReference>
<evidence type="ECO:0000256" key="7">
    <source>
        <dbReference type="ARBA" id="ARBA00023176"/>
    </source>
</evidence>
<sequence>MASLRQWWCRTAATMKDRRSLLLARVRPRRAWHHREVEAAVIRATSHEERWVDYRSVGRVFKWARTSPSAVRPIVWALARRARRTRCWAVALKALMVAHGMLLCSGGVSPRAARVGRVPFELAHFRDRTAPPAKSSAFSAFVRAYFRFLDYRSLLAAQEDIDGDETDHHAARLDRITKLQYLLELLLQIRPYGDGMDVPLILEAMDCALIEIFQVYGDICTAAARFLVGGPGPAKPRPDKSAAAAGIKVLWRAAEQSAQLSSYLELCQVLGVVNARKLPALERVHEEDVRDLERLLMRDAPEEVDEEDRNGACGASSSSSSVEPKDRLGVRYVESSREAACRRAPVRGGRDGD</sequence>
<name>A0A8J5RUN9_ZIZPA</name>
<keyword evidence="6" id="KW-0472">Membrane</keyword>
<protein>
    <recommendedName>
        <fullName evidence="9">ENTH domain-containing protein</fullName>
    </recommendedName>
</protein>
<evidence type="ECO:0000256" key="4">
    <source>
        <dbReference type="ARBA" id="ARBA00022583"/>
    </source>
</evidence>
<dbReference type="PANTHER" id="PTHR22951">
    <property type="entry name" value="CLATHRIN ASSEMBLY PROTEIN"/>
    <property type="match status" value="1"/>
</dbReference>
<organism evidence="10 11">
    <name type="scientific">Zizania palustris</name>
    <name type="common">Northern wild rice</name>
    <dbReference type="NCBI Taxonomy" id="103762"/>
    <lineage>
        <taxon>Eukaryota</taxon>
        <taxon>Viridiplantae</taxon>
        <taxon>Streptophyta</taxon>
        <taxon>Embryophyta</taxon>
        <taxon>Tracheophyta</taxon>
        <taxon>Spermatophyta</taxon>
        <taxon>Magnoliopsida</taxon>
        <taxon>Liliopsida</taxon>
        <taxon>Poales</taxon>
        <taxon>Poaceae</taxon>
        <taxon>BOP clade</taxon>
        <taxon>Oryzoideae</taxon>
        <taxon>Oryzeae</taxon>
        <taxon>Zizaniinae</taxon>
        <taxon>Zizania</taxon>
    </lineage>
</organism>
<dbReference type="InterPro" id="IPR013809">
    <property type="entry name" value="ENTH"/>
</dbReference>